<reference evidence="3 4" key="1">
    <citation type="submission" date="2019-03" db="EMBL/GenBank/DDBJ databases">
        <title>Dyadobacter AR-3-6 sp. nov., isolated from arctic soil.</title>
        <authorList>
            <person name="Chaudhary D.K."/>
        </authorList>
    </citation>
    <scope>NUCLEOTIDE SEQUENCE [LARGE SCALE GENOMIC DNA]</scope>
    <source>
        <strain evidence="3 4">AR-3-6</strain>
    </source>
</reference>
<dbReference type="RefSeq" id="WP_131958998.1">
    <property type="nucleotide sequence ID" value="NZ_SMFL01000005.1"/>
</dbReference>
<name>A0A4R5DQA9_9BACT</name>
<dbReference type="InterPro" id="IPR023393">
    <property type="entry name" value="START-like_dom_sf"/>
</dbReference>
<evidence type="ECO:0000313" key="4">
    <source>
        <dbReference type="Proteomes" id="UP000294850"/>
    </source>
</evidence>
<dbReference type="SUPFAM" id="SSF55961">
    <property type="entry name" value="Bet v1-like"/>
    <property type="match status" value="1"/>
</dbReference>
<evidence type="ECO:0000313" key="3">
    <source>
        <dbReference type="EMBL" id="TDE14414.1"/>
    </source>
</evidence>
<dbReference type="EMBL" id="SMFL01000005">
    <property type="protein sequence ID" value="TDE14414.1"/>
    <property type="molecule type" value="Genomic_DNA"/>
</dbReference>
<sequence>MEKTETRELRTTQTFSAPIDLTWEVWTNSKHIANWWGPVGFTNTIHTMDFQEGGEWKLTMHGPDGQNFPNRSIFREIIPFKKIVFEHFNPHFFTTVLFESTDKKTMIDWSLLFDTAELYEVIVKAHKADEGQKQNMEKLQRYLMQLPDNSDLK</sequence>
<proteinExistence type="inferred from homology"/>
<comment type="caution">
    <text evidence="3">The sequence shown here is derived from an EMBL/GenBank/DDBJ whole genome shotgun (WGS) entry which is preliminary data.</text>
</comment>
<dbReference type="OrthoDB" id="384974at2"/>
<accession>A0A4R5DQA9</accession>
<dbReference type="AlphaFoldDB" id="A0A4R5DQA9"/>
<organism evidence="3 4">
    <name type="scientific">Dyadobacter psychrotolerans</name>
    <dbReference type="NCBI Taxonomy" id="2541721"/>
    <lineage>
        <taxon>Bacteria</taxon>
        <taxon>Pseudomonadati</taxon>
        <taxon>Bacteroidota</taxon>
        <taxon>Cytophagia</taxon>
        <taxon>Cytophagales</taxon>
        <taxon>Spirosomataceae</taxon>
        <taxon>Dyadobacter</taxon>
    </lineage>
</organism>
<evidence type="ECO:0000259" key="2">
    <source>
        <dbReference type="Pfam" id="PF08327"/>
    </source>
</evidence>
<protein>
    <submittedName>
        <fullName evidence="3">Polyketide cyclase</fullName>
    </submittedName>
</protein>
<dbReference type="Pfam" id="PF08327">
    <property type="entry name" value="AHSA1"/>
    <property type="match status" value="1"/>
</dbReference>
<dbReference type="InterPro" id="IPR013538">
    <property type="entry name" value="ASHA1/2-like_C"/>
</dbReference>
<gene>
    <name evidence="3" type="ORF">E0F88_14530</name>
</gene>
<evidence type="ECO:0000256" key="1">
    <source>
        <dbReference type="ARBA" id="ARBA00006817"/>
    </source>
</evidence>
<keyword evidence="4" id="KW-1185">Reference proteome</keyword>
<comment type="similarity">
    <text evidence="1">Belongs to the AHA1 family.</text>
</comment>
<feature type="domain" description="Activator of Hsp90 ATPase homologue 1/2-like C-terminal" evidence="2">
    <location>
        <begin position="17"/>
        <end position="143"/>
    </location>
</feature>
<dbReference type="Gene3D" id="3.30.530.20">
    <property type="match status" value="1"/>
</dbReference>
<dbReference type="Proteomes" id="UP000294850">
    <property type="component" value="Unassembled WGS sequence"/>
</dbReference>